<dbReference type="AlphaFoldDB" id="A0A9D4J5V0"/>
<feature type="transmembrane region" description="Helical" evidence="12">
    <location>
        <begin position="507"/>
        <end position="527"/>
    </location>
</feature>
<dbReference type="PANTHER" id="PTHR10582">
    <property type="entry name" value="TRANSIENT RECEPTOR POTENTIAL ION CHANNEL PROTEIN"/>
    <property type="match status" value="1"/>
</dbReference>
<keyword evidence="7" id="KW-0106">Calcium</keyword>
<feature type="region of interest" description="Disordered" evidence="11">
    <location>
        <begin position="749"/>
        <end position="775"/>
    </location>
</feature>
<feature type="transmembrane region" description="Helical" evidence="12">
    <location>
        <begin position="384"/>
        <end position="405"/>
    </location>
</feature>
<proteinExistence type="predicted"/>
<dbReference type="OrthoDB" id="6281279at2759"/>
<evidence type="ECO:0000256" key="2">
    <source>
        <dbReference type="ARBA" id="ARBA00022448"/>
    </source>
</evidence>
<evidence type="ECO:0000256" key="10">
    <source>
        <dbReference type="PROSITE-ProRule" id="PRU00023"/>
    </source>
</evidence>
<evidence type="ECO:0000256" key="8">
    <source>
        <dbReference type="ARBA" id="ARBA00023065"/>
    </source>
</evidence>
<feature type="transmembrane region" description="Helical" evidence="12">
    <location>
        <begin position="350"/>
        <end position="372"/>
    </location>
</feature>
<dbReference type="SUPFAM" id="SSF48403">
    <property type="entry name" value="Ankyrin repeat"/>
    <property type="match status" value="1"/>
</dbReference>
<dbReference type="Proteomes" id="UP000828390">
    <property type="component" value="Unassembled WGS sequence"/>
</dbReference>
<dbReference type="SMART" id="SM00248">
    <property type="entry name" value="ANK"/>
    <property type="match status" value="5"/>
</dbReference>
<feature type="transmembrane region" description="Helical" evidence="12">
    <location>
        <begin position="481"/>
        <end position="501"/>
    </location>
</feature>
<evidence type="ECO:0000256" key="5">
    <source>
        <dbReference type="ARBA" id="ARBA00022673"/>
    </source>
</evidence>
<dbReference type="PROSITE" id="PS50088">
    <property type="entry name" value="ANK_REPEAT"/>
    <property type="match status" value="1"/>
</dbReference>
<dbReference type="EMBL" id="JAIWYP010000007">
    <property type="protein sequence ID" value="KAH3797134.1"/>
    <property type="molecule type" value="Genomic_DNA"/>
</dbReference>
<keyword evidence="6" id="KW-0677">Repeat</keyword>
<dbReference type="InterPro" id="IPR036770">
    <property type="entry name" value="Ankyrin_rpt-contain_sf"/>
</dbReference>
<dbReference type="GO" id="GO:0005886">
    <property type="term" value="C:plasma membrane"/>
    <property type="evidence" value="ECO:0007669"/>
    <property type="project" value="UniProtKB-SubCell"/>
</dbReference>
<name>A0A9D4J5V0_DREPO</name>
<gene>
    <name evidence="13" type="ORF">DPMN_150709</name>
</gene>
<protein>
    <recommendedName>
        <fullName evidence="15">Ion transport domain-containing protein</fullName>
    </recommendedName>
</protein>
<dbReference type="InterPro" id="IPR024862">
    <property type="entry name" value="TRPV"/>
</dbReference>
<keyword evidence="9" id="KW-0407">Ion channel</keyword>
<comment type="subcellular location">
    <subcellularLocation>
        <location evidence="1">Cell membrane</location>
        <topology evidence="1">Multi-pass membrane protein</topology>
    </subcellularLocation>
</comment>
<keyword evidence="12" id="KW-1133">Transmembrane helix</keyword>
<evidence type="ECO:0000256" key="7">
    <source>
        <dbReference type="ARBA" id="ARBA00022837"/>
    </source>
</evidence>
<keyword evidence="12" id="KW-0812">Transmembrane</keyword>
<evidence type="ECO:0008006" key="15">
    <source>
        <dbReference type="Google" id="ProtNLM"/>
    </source>
</evidence>
<evidence type="ECO:0000256" key="9">
    <source>
        <dbReference type="ARBA" id="ARBA00023303"/>
    </source>
</evidence>
<keyword evidence="8" id="KW-0406">Ion transport</keyword>
<feature type="compositionally biased region" description="Basic and acidic residues" evidence="11">
    <location>
        <begin position="749"/>
        <end position="764"/>
    </location>
</feature>
<evidence type="ECO:0000313" key="13">
    <source>
        <dbReference type="EMBL" id="KAH3797134.1"/>
    </source>
</evidence>
<keyword evidence="4" id="KW-0109">Calcium transport</keyword>
<dbReference type="Gene3D" id="1.25.40.20">
    <property type="entry name" value="Ankyrin repeat-containing domain"/>
    <property type="match status" value="1"/>
</dbReference>
<dbReference type="PANTHER" id="PTHR10582:SF2">
    <property type="entry name" value="INACTIVE"/>
    <property type="match status" value="1"/>
</dbReference>
<feature type="transmembrane region" description="Helical" evidence="12">
    <location>
        <begin position="440"/>
        <end position="460"/>
    </location>
</feature>
<feature type="repeat" description="ANK" evidence="10">
    <location>
        <begin position="172"/>
        <end position="204"/>
    </location>
</feature>
<evidence type="ECO:0000256" key="4">
    <source>
        <dbReference type="ARBA" id="ARBA00022568"/>
    </source>
</evidence>
<evidence type="ECO:0000256" key="6">
    <source>
        <dbReference type="ARBA" id="ARBA00022737"/>
    </source>
</evidence>
<keyword evidence="14" id="KW-1185">Reference proteome</keyword>
<evidence type="ECO:0000313" key="14">
    <source>
        <dbReference type="Proteomes" id="UP000828390"/>
    </source>
</evidence>
<sequence>MRGPDESFVQEDDDEAIRRKYADSEDLYGVAKDIAELPSTAEKRFKYFVKIVRDIAENSKLDKLLKAAYDDDRKGETVLHMVIRLYTFETQIQRNVVEILINTFPKLLLQERSQDSKYAGQTPLHLAICKGNVWLVNNMLRELASDERYSTWLRGVLEKRAYGTMFRNTVMMGELPLFISALTMNKDMYNLLLHYGASIDAKNSMGDNVCHSIIRYAHLYPDKGDALLEMCQAITEDPNPHDWSVEANRNRKMRKKIWLMENRARMTPLQAAASFGLHRIFAYIMNLEIYCNIHSHDGLFDIQTYDVTELDAISSMTRVEITGDNGMTSTLPENLARQVPTSEPPHRQSVLMMLLELDPSVAFHFLLFTVMRRLISMKWKAYRIVFYIMWLFHFLYMCFLTWYAVERAQQIPNSVTANGSVFDINLPPQFKRAIPEDRFALGYGIINLIVASFYISIDIVRMVKGKMRWTEVSFKNPYSNGWFRVFFLAFSVCLVIDFFASLGSDLYEHYCLIISVILGWFLMIFYLRALRPFSFFTVLIQKVLIGDVFRFSVILALEIIGFATAMYVSLQGSTAIDDENYSDYGRVLLSMFKLMVGLGDVAKFYETRHPVVCILIFVGFILLTALLMVNALIAMMGRTCVALIDDVGGVRSHDRHWKLQRMSIILYIESILPDSWIHKVGHQKSVQRYNDMIGRRRQMQRYRLEVRALRMDEDNIEGNTRLQTIKKTLGRPLSAISDNVRRLFRIKTDSSKERHLNTPETKKDSMKRKSKHRDVEGGAAQGFGVMHQSERDAAQKQQEPGIAHLDVYHIRHNAYDEHNGEAAFSRS</sequence>
<reference evidence="13" key="1">
    <citation type="journal article" date="2019" name="bioRxiv">
        <title>The Genome of the Zebra Mussel, Dreissena polymorpha: A Resource for Invasive Species Research.</title>
        <authorList>
            <person name="McCartney M.A."/>
            <person name="Auch B."/>
            <person name="Kono T."/>
            <person name="Mallez S."/>
            <person name="Zhang Y."/>
            <person name="Obille A."/>
            <person name="Becker A."/>
            <person name="Abrahante J.E."/>
            <person name="Garbe J."/>
            <person name="Badalamenti J.P."/>
            <person name="Herman A."/>
            <person name="Mangelson H."/>
            <person name="Liachko I."/>
            <person name="Sullivan S."/>
            <person name="Sone E.D."/>
            <person name="Koren S."/>
            <person name="Silverstein K.A.T."/>
            <person name="Beckman K.B."/>
            <person name="Gohl D.M."/>
        </authorList>
    </citation>
    <scope>NUCLEOTIDE SEQUENCE</scope>
    <source>
        <strain evidence="13">Duluth1</strain>
        <tissue evidence="13">Whole animal</tissue>
    </source>
</reference>
<keyword evidence="12" id="KW-0472">Membrane</keyword>
<dbReference type="GO" id="GO:0005262">
    <property type="term" value="F:calcium channel activity"/>
    <property type="evidence" value="ECO:0007669"/>
    <property type="project" value="UniProtKB-KW"/>
</dbReference>
<keyword evidence="2" id="KW-0813">Transport</keyword>
<feature type="transmembrane region" description="Helical" evidence="12">
    <location>
        <begin position="548"/>
        <end position="567"/>
    </location>
</feature>
<evidence type="ECO:0000256" key="11">
    <source>
        <dbReference type="SAM" id="MobiDB-lite"/>
    </source>
</evidence>
<evidence type="ECO:0000256" key="12">
    <source>
        <dbReference type="SAM" id="Phobius"/>
    </source>
</evidence>
<accession>A0A9D4J5V0</accession>
<evidence type="ECO:0000256" key="1">
    <source>
        <dbReference type="ARBA" id="ARBA00004651"/>
    </source>
</evidence>
<dbReference type="InterPro" id="IPR002110">
    <property type="entry name" value="Ankyrin_rpt"/>
</dbReference>
<keyword evidence="10" id="KW-0040">ANK repeat</keyword>
<keyword evidence="5" id="KW-0107">Calcium channel</keyword>
<reference evidence="13" key="2">
    <citation type="submission" date="2020-11" db="EMBL/GenBank/DDBJ databases">
        <authorList>
            <person name="McCartney M.A."/>
            <person name="Auch B."/>
            <person name="Kono T."/>
            <person name="Mallez S."/>
            <person name="Becker A."/>
            <person name="Gohl D.M."/>
            <person name="Silverstein K.A.T."/>
            <person name="Koren S."/>
            <person name="Bechman K.B."/>
            <person name="Herman A."/>
            <person name="Abrahante J.E."/>
            <person name="Garbe J."/>
        </authorList>
    </citation>
    <scope>NUCLEOTIDE SEQUENCE</scope>
    <source>
        <strain evidence="13">Duluth1</strain>
        <tissue evidence="13">Whole animal</tissue>
    </source>
</reference>
<dbReference type="GO" id="GO:0098703">
    <property type="term" value="P:calcium ion import across plasma membrane"/>
    <property type="evidence" value="ECO:0007669"/>
    <property type="project" value="TreeGrafter"/>
</dbReference>
<organism evidence="13 14">
    <name type="scientific">Dreissena polymorpha</name>
    <name type="common">Zebra mussel</name>
    <name type="synonym">Mytilus polymorpha</name>
    <dbReference type="NCBI Taxonomy" id="45954"/>
    <lineage>
        <taxon>Eukaryota</taxon>
        <taxon>Metazoa</taxon>
        <taxon>Spiralia</taxon>
        <taxon>Lophotrochozoa</taxon>
        <taxon>Mollusca</taxon>
        <taxon>Bivalvia</taxon>
        <taxon>Autobranchia</taxon>
        <taxon>Heteroconchia</taxon>
        <taxon>Euheterodonta</taxon>
        <taxon>Imparidentia</taxon>
        <taxon>Neoheterodontei</taxon>
        <taxon>Myida</taxon>
        <taxon>Dreissenoidea</taxon>
        <taxon>Dreissenidae</taxon>
        <taxon>Dreissena</taxon>
    </lineage>
</organism>
<feature type="transmembrane region" description="Helical" evidence="12">
    <location>
        <begin position="612"/>
        <end position="636"/>
    </location>
</feature>
<comment type="caution">
    <text evidence="13">The sequence shown here is derived from an EMBL/GenBank/DDBJ whole genome shotgun (WGS) entry which is preliminary data.</text>
</comment>
<keyword evidence="3" id="KW-1003">Cell membrane</keyword>
<evidence type="ECO:0000256" key="3">
    <source>
        <dbReference type="ARBA" id="ARBA00022475"/>
    </source>
</evidence>